<keyword evidence="2" id="KW-1185">Reference proteome</keyword>
<evidence type="ECO:0000313" key="1">
    <source>
        <dbReference type="EMBL" id="KAF7848590.1"/>
    </source>
</evidence>
<dbReference type="EMBL" id="MU090056">
    <property type="protein sequence ID" value="KAF7848590.1"/>
    <property type="molecule type" value="Genomic_DNA"/>
</dbReference>
<organism evidence="1 2">
    <name type="scientific">Corymbia citriodora subsp. variegata</name>
    <dbReference type="NCBI Taxonomy" id="360336"/>
    <lineage>
        <taxon>Eukaryota</taxon>
        <taxon>Viridiplantae</taxon>
        <taxon>Streptophyta</taxon>
        <taxon>Embryophyta</taxon>
        <taxon>Tracheophyta</taxon>
        <taxon>Spermatophyta</taxon>
        <taxon>Magnoliopsida</taxon>
        <taxon>eudicotyledons</taxon>
        <taxon>Gunneridae</taxon>
        <taxon>Pentapetalae</taxon>
        <taxon>rosids</taxon>
        <taxon>malvids</taxon>
        <taxon>Myrtales</taxon>
        <taxon>Myrtaceae</taxon>
        <taxon>Myrtoideae</taxon>
        <taxon>Eucalypteae</taxon>
        <taxon>Corymbia</taxon>
    </lineage>
</organism>
<gene>
    <name evidence="1" type="ORF">BT93_L1824</name>
</gene>
<sequence length="55" mass="6122">MYGIILERRKAVGLGFFSLSRTSSVNFPCGPSSHNCRLVREKLPKQVLANCQPSQ</sequence>
<protein>
    <submittedName>
        <fullName evidence="1">Uncharacterized protein</fullName>
    </submittedName>
</protein>
<reference evidence="1" key="1">
    <citation type="submission" date="2020-05" db="EMBL/GenBank/DDBJ databases">
        <title>WGS assembly of Corymbia citriodora subspecies variegata.</title>
        <authorList>
            <person name="Barry K."/>
            <person name="Hundley H."/>
            <person name="Shu S."/>
            <person name="Jenkins J."/>
            <person name="Grimwood J."/>
            <person name="Baten A."/>
        </authorList>
    </citation>
    <scope>NUCLEOTIDE SEQUENCE</scope>
    <source>
        <strain evidence="1">CV2-018</strain>
    </source>
</reference>
<comment type="caution">
    <text evidence="1">The sequence shown here is derived from an EMBL/GenBank/DDBJ whole genome shotgun (WGS) entry which is preliminary data.</text>
</comment>
<dbReference type="Gramene" id="rna-gnl|WGS:JABURB|Cocit.L1824.2">
    <property type="protein sequence ID" value="cds-KAF7848590.1"/>
    <property type="gene ID" value="gene-BT93_L1824"/>
</dbReference>
<accession>A0A8T0CLJ1</accession>
<name>A0A8T0CLJ1_CORYI</name>
<dbReference type="AlphaFoldDB" id="A0A8T0CLJ1"/>
<proteinExistence type="predicted"/>
<dbReference type="Proteomes" id="UP000806378">
    <property type="component" value="Unassembled WGS sequence"/>
</dbReference>
<evidence type="ECO:0000313" key="2">
    <source>
        <dbReference type="Proteomes" id="UP000806378"/>
    </source>
</evidence>